<dbReference type="CDD" id="cd02440">
    <property type="entry name" value="AdoMet_MTases"/>
    <property type="match status" value="1"/>
</dbReference>
<dbReference type="PANTHER" id="PTHR13069">
    <property type="entry name" value="ALKYLATED DNA REPAIR PROTEIN ALKB HOMOLOG 8"/>
    <property type="match status" value="1"/>
</dbReference>
<dbReference type="EMBL" id="JAHLUN010000004">
    <property type="protein sequence ID" value="KAG7766647.1"/>
    <property type="molecule type" value="Genomic_DNA"/>
</dbReference>
<dbReference type="GO" id="GO:0030488">
    <property type="term" value="P:tRNA methylation"/>
    <property type="evidence" value="ECO:0007669"/>
    <property type="project" value="TreeGrafter"/>
</dbReference>
<dbReference type="GO" id="GO:0106335">
    <property type="term" value="F:tRNA (5-carboxymethyluridine(34)-5-O)-methyltransferase activity"/>
    <property type="evidence" value="ECO:0007669"/>
    <property type="project" value="TreeGrafter"/>
</dbReference>
<dbReference type="GO" id="GO:0002098">
    <property type="term" value="P:tRNA wobble uridine modification"/>
    <property type="evidence" value="ECO:0007669"/>
    <property type="project" value="TreeGrafter"/>
</dbReference>
<sequence length="237" mass="27207">MSGKVQPSQEEIELETRRFKSTATPELQESLYVHDVYNDIAQHFSQTRYKPWPMVAQFLGSISDYSLGVDVGCGNGKYLTVNPKLYIVGSDYSTGLVDQAVQLHQREFNDLLVADGMMLPHETKRFDFAVSIAVVHHFSTKERRVAAICEILRVVRSGGRALVYCWALEQEKSRRGYREGMEQDILVPWVTKDGTTRMRYYHLYKKGELEEDCVAAGGRVVQSGYEKDNWWVIVERI</sequence>
<comment type="caution">
    <text evidence="4">The sequence shown here is derived from an EMBL/GenBank/DDBJ whole genome shotgun (WGS) entry which is preliminary data.</text>
</comment>
<dbReference type="EMBL" id="JAHLUH010000003">
    <property type="protein sequence ID" value="KAG7729197.1"/>
    <property type="molecule type" value="Genomic_DNA"/>
</dbReference>
<dbReference type="GO" id="GO:0005737">
    <property type="term" value="C:cytoplasm"/>
    <property type="evidence" value="ECO:0007669"/>
    <property type="project" value="TreeGrafter"/>
</dbReference>
<evidence type="ECO:0000313" key="6">
    <source>
        <dbReference type="Proteomes" id="UP000697297"/>
    </source>
</evidence>
<dbReference type="InterPro" id="IPR013216">
    <property type="entry name" value="Methyltransf_11"/>
</dbReference>
<feature type="domain" description="Methyltransferase type 11" evidence="3">
    <location>
        <begin position="69"/>
        <end position="162"/>
    </location>
</feature>
<keyword evidence="1" id="KW-0489">Methyltransferase</keyword>
<dbReference type="Gene3D" id="3.40.50.150">
    <property type="entry name" value="Vaccinia Virus protein VP39"/>
    <property type="match status" value="1"/>
</dbReference>
<dbReference type="SUPFAM" id="SSF53335">
    <property type="entry name" value="S-adenosyl-L-methionine-dependent methyltransferases"/>
    <property type="match status" value="1"/>
</dbReference>
<dbReference type="Proteomes" id="UP000697297">
    <property type="component" value="Unassembled WGS sequence"/>
</dbReference>
<evidence type="ECO:0000313" key="7">
    <source>
        <dbReference type="Proteomes" id="UP000738402"/>
    </source>
</evidence>
<name>A0AAN6I2A7_9ASCO</name>
<organism evidence="4 7">
    <name type="scientific">Ogataea haglerorum</name>
    <dbReference type="NCBI Taxonomy" id="1937702"/>
    <lineage>
        <taxon>Eukaryota</taxon>
        <taxon>Fungi</taxon>
        <taxon>Dikarya</taxon>
        <taxon>Ascomycota</taxon>
        <taxon>Saccharomycotina</taxon>
        <taxon>Pichiomycetes</taxon>
        <taxon>Pichiales</taxon>
        <taxon>Pichiaceae</taxon>
        <taxon>Ogataea</taxon>
    </lineage>
</organism>
<dbReference type="InterPro" id="IPR051422">
    <property type="entry name" value="AlkB_tRNA_MeTrf/Diox"/>
</dbReference>
<dbReference type="PANTHER" id="PTHR13069:SF21">
    <property type="entry name" value="ALKYLATED DNA REPAIR PROTEIN ALKB HOMOLOG 8"/>
    <property type="match status" value="1"/>
</dbReference>
<dbReference type="GO" id="GO:0005634">
    <property type="term" value="C:nucleus"/>
    <property type="evidence" value="ECO:0007669"/>
    <property type="project" value="TreeGrafter"/>
</dbReference>
<keyword evidence="6" id="KW-1185">Reference proteome</keyword>
<dbReference type="InterPro" id="IPR029063">
    <property type="entry name" value="SAM-dependent_MTases_sf"/>
</dbReference>
<evidence type="ECO:0000259" key="3">
    <source>
        <dbReference type="Pfam" id="PF08241"/>
    </source>
</evidence>
<keyword evidence="2" id="KW-0808">Transferase</keyword>
<dbReference type="GO" id="GO:0008757">
    <property type="term" value="F:S-adenosylmethionine-dependent methyltransferase activity"/>
    <property type="evidence" value="ECO:0007669"/>
    <property type="project" value="InterPro"/>
</dbReference>
<evidence type="ECO:0000256" key="1">
    <source>
        <dbReference type="ARBA" id="ARBA00022603"/>
    </source>
</evidence>
<dbReference type="AlphaFoldDB" id="A0AAN6I2A7"/>
<dbReference type="Pfam" id="PF08241">
    <property type="entry name" value="Methyltransf_11"/>
    <property type="match status" value="1"/>
</dbReference>
<dbReference type="GO" id="GO:0000049">
    <property type="term" value="F:tRNA binding"/>
    <property type="evidence" value="ECO:0007669"/>
    <property type="project" value="TreeGrafter"/>
</dbReference>
<evidence type="ECO:0000313" key="5">
    <source>
        <dbReference type="EMBL" id="KAG7766647.1"/>
    </source>
</evidence>
<proteinExistence type="predicted"/>
<gene>
    <name evidence="4" type="ORF">KL933_001423</name>
    <name evidence="5" type="ORF">KL946_001835</name>
</gene>
<reference evidence="4 6" key="1">
    <citation type="journal article" date="2021" name="G3 (Bethesda)">
        <title>Genomic diversity, chromosomal rearrangements, and interspecies hybridization in the ogataea polymorpha species complex.</title>
        <authorList>
            <person name="Hanson S.J."/>
            <person name="Cinneide E.O."/>
            <person name="Salzberg L.I."/>
            <person name="Wolfe K.H."/>
            <person name="McGowan J."/>
            <person name="Fitzpatrick D.A."/>
            <person name="Matlin K."/>
        </authorList>
    </citation>
    <scope>NUCLEOTIDE SEQUENCE</scope>
    <source>
        <strain evidence="5">81-436-3</strain>
        <strain evidence="4">83-405-1</strain>
    </source>
</reference>
<protein>
    <recommendedName>
        <fullName evidence="3">Methyltransferase type 11 domain-containing protein</fullName>
    </recommendedName>
</protein>
<dbReference type="Proteomes" id="UP000738402">
    <property type="component" value="Unassembled WGS sequence"/>
</dbReference>
<evidence type="ECO:0000313" key="4">
    <source>
        <dbReference type="EMBL" id="KAG7729197.1"/>
    </source>
</evidence>
<accession>A0AAN6I2A7</accession>
<evidence type="ECO:0000256" key="2">
    <source>
        <dbReference type="ARBA" id="ARBA00022679"/>
    </source>
</evidence>